<evidence type="ECO:0000313" key="2">
    <source>
        <dbReference type="Proteomes" id="UP001596108"/>
    </source>
</evidence>
<keyword evidence="2" id="KW-1185">Reference proteome</keyword>
<protein>
    <submittedName>
        <fullName evidence="1">Glycosyltransferase</fullName>
    </submittedName>
</protein>
<dbReference type="PANTHER" id="PTHR46656:SF3">
    <property type="entry name" value="PUTATIVE-RELATED"/>
    <property type="match status" value="1"/>
</dbReference>
<dbReference type="PANTHER" id="PTHR46656">
    <property type="entry name" value="PUTATIVE-RELATED"/>
    <property type="match status" value="1"/>
</dbReference>
<dbReference type="EMBL" id="JBHSNC010000006">
    <property type="protein sequence ID" value="MFC5528234.1"/>
    <property type="molecule type" value="Genomic_DNA"/>
</dbReference>
<gene>
    <name evidence="1" type="ORF">ACFPQ4_02030</name>
</gene>
<dbReference type="Gene3D" id="3.40.50.2000">
    <property type="entry name" value="Glycogen Phosphorylase B"/>
    <property type="match status" value="1"/>
</dbReference>
<reference evidence="2" key="1">
    <citation type="journal article" date="2019" name="Int. J. Syst. Evol. Microbiol.">
        <title>The Global Catalogue of Microorganisms (GCM) 10K type strain sequencing project: providing services to taxonomists for standard genome sequencing and annotation.</title>
        <authorList>
            <consortium name="The Broad Institute Genomics Platform"/>
            <consortium name="The Broad Institute Genome Sequencing Center for Infectious Disease"/>
            <person name="Wu L."/>
            <person name="Ma J."/>
        </authorList>
    </citation>
    <scope>NUCLEOTIDE SEQUENCE [LARGE SCALE GENOMIC DNA]</scope>
    <source>
        <strain evidence="2">CGMCC 1.18578</strain>
    </source>
</reference>
<comment type="caution">
    <text evidence="1">The sequence shown here is derived from an EMBL/GenBank/DDBJ whole genome shotgun (WGS) entry which is preliminary data.</text>
</comment>
<accession>A0ABW0QZ77</accession>
<proteinExistence type="predicted"/>
<dbReference type="Pfam" id="PF13692">
    <property type="entry name" value="Glyco_trans_1_4"/>
    <property type="match status" value="1"/>
</dbReference>
<organism evidence="1 2">
    <name type="scientific">Cohnella yongneupensis</name>
    <dbReference type="NCBI Taxonomy" id="425006"/>
    <lineage>
        <taxon>Bacteria</taxon>
        <taxon>Bacillati</taxon>
        <taxon>Bacillota</taxon>
        <taxon>Bacilli</taxon>
        <taxon>Bacillales</taxon>
        <taxon>Paenibacillaceae</taxon>
        <taxon>Cohnella</taxon>
    </lineage>
</organism>
<name>A0ABW0QZ77_9BACL</name>
<dbReference type="RefSeq" id="WP_378110055.1">
    <property type="nucleotide sequence ID" value="NZ_JBHSNC010000006.1"/>
</dbReference>
<dbReference type="SUPFAM" id="SSF53756">
    <property type="entry name" value="UDP-Glycosyltransferase/glycogen phosphorylase"/>
    <property type="match status" value="1"/>
</dbReference>
<sequence length="374" mass="42578">MTSYRVTWRGPLGRLSGIGIASRAYVRSLRRLGVDVRTTGRNNKPGTRQTGNKRNILIYHYPPHTLDFKKARKQYHPILLNTVWETTRIPRRWLSSINRFDAVCVPSTHNLKAMKNSGVKVPVYIVPHGVGSGSNSRIKRGRSVASPQRPFVFLSVFGFQHRKNPETLLRAFWEEFSPKDNATLVIKTNGYAPGENENWIKQRILRYKSSLPIRKKTAKLAVIARRMNSGQMKQLYNRGDVYVLPTRGEGVGLPFLEAMSSGLPVIATAWGGQMDFLNSRNSFLIPYKLKNPAASMNSRHSISRSFRSLFAEPGQQWAEVDVRSLRRIMRAAYENPSLCRKKGLQGKRDSLKWTWGRAGRAMKQAIERTIQTRG</sequence>
<evidence type="ECO:0000313" key="1">
    <source>
        <dbReference type="EMBL" id="MFC5528234.1"/>
    </source>
</evidence>
<dbReference type="Proteomes" id="UP001596108">
    <property type="component" value="Unassembled WGS sequence"/>
</dbReference>